<reference evidence="1 2" key="1">
    <citation type="journal article" date="2019" name="Nat. Ecol. Evol.">
        <title>Megaphylogeny resolves global patterns of mushroom evolution.</title>
        <authorList>
            <person name="Varga T."/>
            <person name="Krizsan K."/>
            <person name="Foldi C."/>
            <person name="Dima B."/>
            <person name="Sanchez-Garcia M."/>
            <person name="Sanchez-Ramirez S."/>
            <person name="Szollosi G.J."/>
            <person name="Szarkandi J.G."/>
            <person name="Papp V."/>
            <person name="Albert L."/>
            <person name="Andreopoulos W."/>
            <person name="Angelini C."/>
            <person name="Antonin V."/>
            <person name="Barry K.W."/>
            <person name="Bougher N.L."/>
            <person name="Buchanan P."/>
            <person name="Buyck B."/>
            <person name="Bense V."/>
            <person name="Catcheside P."/>
            <person name="Chovatia M."/>
            <person name="Cooper J."/>
            <person name="Damon W."/>
            <person name="Desjardin D."/>
            <person name="Finy P."/>
            <person name="Geml J."/>
            <person name="Haridas S."/>
            <person name="Hughes K."/>
            <person name="Justo A."/>
            <person name="Karasinski D."/>
            <person name="Kautmanova I."/>
            <person name="Kiss B."/>
            <person name="Kocsube S."/>
            <person name="Kotiranta H."/>
            <person name="LaButti K.M."/>
            <person name="Lechner B.E."/>
            <person name="Liimatainen K."/>
            <person name="Lipzen A."/>
            <person name="Lukacs Z."/>
            <person name="Mihaltcheva S."/>
            <person name="Morgado L.N."/>
            <person name="Niskanen T."/>
            <person name="Noordeloos M.E."/>
            <person name="Ohm R.A."/>
            <person name="Ortiz-Santana B."/>
            <person name="Ovrebo C."/>
            <person name="Racz N."/>
            <person name="Riley R."/>
            <person name="Savchenko A."/>
            <person name="Shiryaev A."/>
            <person name="Soop K."/>
            <person name="Spirin V."/>
            <person name="Szebenyi C."/>
            <person name="Tomsovsky M."/>
            <person name="Tulloss R.E."/>
            <person name="Uehling J."/>
            <person name="Grigoriev I.V."/>
            <person name="Vagvolgyi C."/>
            <person name="Papp T."/>
            <person name="Martin F.M."/>
            <person name="Miettinen O."/>
            <person name="Hibbett D.S."/>
            <person name="Nagy L.G."/>
        </authorList>
    </citation>
    <scope>NUCLEOTIDE SEQUENCE [LARGE SCALE GENOMIC DNA]</scope>
    <source>
        <strain evidence="1 2">HHB13444</strain>
    </source>
</reference>
<dbReference type="Proteomes" id="UP000308197">
    <property type="component" value="Unassembled WGS sequence"/>
</dbReference>
<dbReference type="AlphaFoldDB" id="A0A5C3PN73"/>
<name>A0A5C3PN73_9APHY</name>
<gene>
    <name evidence="1" type="ORF">K466DRAFT_366803</name>
</gene>
<organism evidence="1 2">
    <name type="scientific">Polyporus arcularius HHB13444</name>
    <dbReference type="NCBI Taxonomy" id="1314778"/>
    <lineage>
        <taxon>Eukaryota</taxon>
        <taxon>Fungi</taxon>
        <taxon>Dikarya</taxon>
        <taxon>Basidiomycota</taxon>
        <taxon>Agaricomycotina</taxon>
        <taxon>Agaricomycetes</taxon>
        <taxon>Polyporales</taxon>
        <taxon>Polyporaceae</taxon>
        <taxon>Polyporus</taxon>
    </lineage>
</organism>
<proteinExistence type="predicted"/>
<sequence length="84" mass="9338">MHCEITRRSSREYLLGPVAMARRQAVVTSLHTAAHSLCEDARSSLQFSIHTVIATGEPPNRKDGALAHANMHGRRARSTYSMTY</sequence>
<dbReference type="EMBL" id="ML211037">
    <property type="protein sequence ID" value="TFK90742.1"/>
    <property type="molecule type" value="Genomic_DNA"/>
</dbReference>
<dbReference type="InParanoid" id="A0A5C3PN73"/>
<keyword evidence="2" id="KW-1185">Reference proteome</keyword>
<evidence type="ECO:0000313" key="2">
    <source>
        <dbReference type="Proteomes" id="UP000308197"/>
    </source>
</evidence>
<accession>A0A5C3PN73</accession>
<protein>
    <submittedName>
        <fullName evidence="1">Uncharacterized protein</fullName>
    </submittedName>
</protein>
<evidence type="ECO:0000313" key="1">
    <source>
        <dbReference type="EMBL" id="TFK90742.1"/>
    </source>
</evidence>